<gene>
    <name evidence="6" type="ORF">DM558_00220</name>
</gene>
<protein>
    <recommendedName>
        <fullName evidence="2">histidine kinase</fullName>
        <ecNumber evidence="2">2.7.13.3</ecNumber>
    </recommendedName>
</protein>
<feature type="domain" description="Histidine kinase" evidence="5">
    <location>
        <begin position="332"/>
        <end position="550"/>
    </location>
</feature>
<dbReference type="Pfam" id="PF13188">
    <property type="entry name" value="PAS_8"/>
    <property type="match status" value="1"/>
</dbReference>
<keyword evidence="7" id="KW-1185">Reference proteome</keyword>
<evidence type="ECO:0000256" key="2">
    <source>
        <dbReference type="ARBA" id="ARBA00012438"/>
    </source>
</evidence>
<feature type="transmembrane region" description="Helical" evidence="4">
    <location>
        <begin position="66"/>
        <end position="86"/>
    </location>
</feature>
<dbReference type="InterPro" id="IPR036097">
    <property type="entry name" value="HisK_dim/P_sf"/>
</dbReference>
<sequence>MDIGIVALNTPKRWRSKLIFQSESTFHATKRILFLYQLYRIALSLLLILVVSVSLDHWLLNVANQQLFFVTCWVYFLCNLISLFFSLSNNPKLALSLIFFDIIILSILFYAAAGPSSGIGNLLIVTVAIANSLFRGQIGLLIAAISSIAIVLLTGLLSLSTNISISTYIQAATLGALCFISAVLIQNLITRMRTSEALAKQKASDVANLQILNNIIVEQMPSGVLLVNKTGQIIMANNEALHLLDEPVLNGLSVANIFPELYTAIKQWLNNPKLELQPLQPAKKNLHKLRPTIVQSRHSNQLVILVFLESIEMIAKQVQQIKLASLGHLTASIAHEIRNPLGALSHAVQLLKESENMDTQDHRLLQIILNNSDRMNNIISNVLQLSRKKPSHTYNYEMKPLELTSWLENFIIEYQETLRPDQLIELDIATRPIYTYIIPSQLHQIVTNLANNGFRHTKKENEATHIWLMLYIDSATQLPQLDILDNGLGVPIEYEDKLFEPFFTTSNDGTGTGLGLFVTKELCESNQAQLTYLPRKNGGSCFRVTFCSATSIL</sequence>
<dbReference type="SUPFAM" id="SSF47384">
    <property type="entry name" value="Homodimeric domain of signal transducing histidine kinase"/>
    <property type="match status" value="1"/>
</dbReference>
<proteinExistence type="predicted"/>
<evidence type="ECO:0000256" key="4">
    <source>
        <dbReference type="SAM" id="Phobius"/>
    </source>
</evidence>
<dbReference type="KEGG" id="emo:DM558_00220"/>
<dbReference type="InterPro" id="IPR036890">
    <property type="entry name" value="HATPase_C_sf"/>
</dbReference>
<organism evidence="6 7">
    <name type="scientific">Entomomonas moraniae</name>
    <dbReference type="NCBI Taxonomy" id="2213226"/>
    <lineage>
        <taxon>Bacteria</taxon>
        <taxon>Pseudomonadati</taxon>
        <taxon>Pseudomonadota</taxon>
        <taxon>Gammaproteobacteria</taxon>
        <taxon>Pseudomonadales</taxon>
        <taxon>Pseudomonadaceae</taxon>
        <taxon>Entomomonas</taxon>
    </lineage>
</organism>
<dbReference type="PRINTS" id="PR00344">
    <property type="entry name" value="BCTRLSENSOR"/>
</dbReference>
<dbReference type="Gene3D" id="3.30.565.10">
    <property type="entry name" value="Histidine kinase-like ATPase, C-terminal domain"/>
    <property type="match status" value="1"/>
</dbReference>
<feature type="transmembrane region" description="Helical" evidence="4">
    <location>
        <begin position="141"/>
        <end position="159"/>
    </location>
</feature>
<reference evidence="7" key="1">
    <citation type="submission" date="2018-06" db="EMBL/GenBank/DDBJ databases">
        <title>Complete genome of Pseudomonas insecticola strain QZS01.</title>
        <authorList>
            <person name="Wang J."/>
            <person name="Su Q."/>
        </authorList>
    </citation>
    <scope>NUCLEOTIDE SEQUENCE [LARGE SCALE GENOMIC DNA]</scope>
    <source>
        <strain evidence="7">QZS01</strain>
    </source>
</reference>
<dbReference type="EMBL" id="CP029822">
    <property type="protein sequence ID" value="AZS49295.1"/>
    <property type="molecule type" value="Genomic_DNA"/>
</dbReference>
<dbReference type="InterPro" id="IPR004358">
    <property type="entry name" value="Sig_transdc_His_kin-like_C"/>
</dbReference>
<evidence type="ECO:0000256" key="3">
    <source>
        <dbReference type="ARBA" id="ARBA00022553"/>
    </source>
</evidence>
<keyword evidence="6" id="KW-0808">Transferase</keyword>
<dbReference type="Pfam" id="PF00512">
    <property type="entry name" value="HisKA"/>
    <property type="match status" value="1"/>
</dbReference>
<dbReference type="Pfam" id="PF02518">
    <property type="entry name" value="HATPase_c"/>
    <property type="match status" value="1"/>
</dbReference>
<dbReference type="InterPro" id="IPR003594">
    <property type="entry name" value="HATPase_dom"/>
</dbReference>
<dbReference type="Gene3D" id="1.10.287.130">
    <property type="match status" value="1"/>
</dbReference>
<keyword evidence="6" id="KW-0418">Kinase</keyword>
<comment type="catalytic activity">
    <reaction evidence="1">
        <text>ATP + protein L-histidine = ADP + protein N-phospho-L-histidine.</text>
        <dbReference type="EC" id="2.7.13.3"/>
    </reaction>
</comment>
<dbReference type="SUPFAM" id="SSF55874">
    <property type="entry name" value="ATPase domain of HSP90 chaperone/DNA topoisomerase II/histidine kinase"/>
    <property type="match status" value="1"/>
</dbReference>
<dbReference type="CDD" id="cd00082">
    <property type="entry name" value="HisKA"/>
    <property type="match status" value="1"/>
</dbReference>
<feature type="transmembrane region" description="Helical" evidence="4">
    <location>
        <begin position="38"/>
        <end position="60"/>
    </location>
</feature>
<dbReference type="PANTHER" id="PTHR43065">
    <property type="entry name" value="SENSOR HISTIDINE KINASE"/>
    <property type="match status" value="1"/>
</dbReference>
<keyword evidence="4" id="KW-1133">Transmembrane helix</keyword>
<dbReference type="PROSITE" id="PS50109">
    <property type="entry name" value="HIS_KIN"/>
    <property type="match status" value="1"/>
</dbReference>
<keyword evidence="3" id="KW-0597">Phosphoprotein</keyword>
<feature type="transmembrane region" description="Helical" evidence="4">
    <location>
        <begin position="93"/>
        <end position="112"/>
    </location>
</feature>
<name>A0A3S9XA43_9GAMM</name>
<keyword evidence="4" id="KW-0812">Transmembrane</keyword>
<dbReference type="AlphaFoldDB" id="A0A3S9XA43"/>
<dbReference type="EC" id="2.7.13.3" evidence="2"/>
<dbReference type="PANTHER" id="PTHR43065:SF52">
    <property type="entry name" value="SENSOR PROTEIN KINASE PILS"/>
    <property type="match status" value="1"/>
</dbReference>
<dbReference type="Gene3D" id="3.30.450.20">
    <property type="entry name" value="PAS domain"/>
    <property type="match status" value="1"/>
</dbReference>
<dbReference type="Proteomes" id="UP000273143">
    <property type="component" value="Chromosome"/>
</dbReference>
<dbReference type="InterPro" id="IPR003661">
    <property type="entry name" value="HisK_dim/P_dom"/>
</dbReference>
<evidence type="ECO:0000256" key="1">
    <source>
        <dbReference type="ARBA" id="ARBA00000085"/>
    </source>
</evidence>
<dbReference type="SMART" id="SM00388">
    <property type="entry name" value="HisKA"/>
    <property type="match status" value="1"/>
</dbReference>
<dbReference type="GO" id="GO:0000155">
    <property type="term" value="F:phosphorelay sensor kinase activity"/>
    <property type="evidence" value="ECO:0007669"/>
    <property type="project" value="InterPro"/>
</dbReference>
<dbReference type="InterPro" id="IPR000014">
    <property type="entry name" value="PAS"/>
</dbReference>
<evidence type="ECO:0000313" key="6">
    <source>
        <dbReference type="EMBL" id="AZS49295.1"/>
    </source>
</evidence>
<dbReference type="Pfam" id="PF25323">
    <property type="entry name" value="6TM_PilS"/>
    <property type="match status" value="1"/>
</dbReference>
<evidence type="ECO:0000259" key="5">
    <source>
        <dbReference type="PROSITE" id="PS50109"/>
    </source>
</evidence>
<dbReference type="SMART" id="SM00387">
    <property type="entry name" value="HATPase_c"/>
    <property type="match status" value="1"/>
</dbReference>
<feature type="transmembrane region" description="Helical" evidence="4">
    <location>
        <begin position="165"/>
        <end position="185"/>
    </location>
</feature>
<keyword evidence="4" id="KW-0472">Membrane</keyword>
<dbReference type="InterPro" id="IPR005467">
    <property type="entry name" value="His_kinase_dom"/>
</dbReference>
<accession>A0A3S9XA43</accession>
<evidence type="ECO:0000313" key="7">
    <source>
        <dbReference type="Proteomes" id="UP000273143"/>
    </source>
</evidence>